<sequence>MNLGQGQAHESLFGPPSEYISLSDFVQSAALREQEQPPCQLFAPSSSGVAKQAWANLSSDEQAAITAECSVTDLQNTLLDVYNNPRLVAHVTKSHDVDVHAIYETADMSNRRKRKRTAVTEPAEEHPEVTALRMKMDVIQLKSWPLTINAASFIRPPKHSDHNTLICTKEFAVGSSSADTREALVFVTIYNRIPWGNRLHSRSSQHVLLSSQTIGDLFDVIPCWSSEIPKECVGDDGGIAGYETSADTDESTGCVICIDGVAYGDGQSAEDYSDKLVAMVNASQEEGDDSEPRLKRGPTMHDTSFRSLSLRLHEPYWLLHAGNCEHLVVVDEIRLHHPSDPPHAAFPLTTQITPPLLDICRACNKVPAVFAIVGDVRLGESPFVICGPCWRWMGERKDAGVVVVTLPRQEHAWDG</sequence>
<dbReference type="OrthoDB" id="3437960at2759"/>
<keyword evidence="5" id="KW-0804">Transcription</keyword>
<protein>
    <recommendedName>
        <fullName evidence="9">snRNA-activating protein complex subunit 3</fullName>
    </recommendedName>
</protein>
<dbReference type="PANTHER" id="PTHR13421">
    <property type="entry name" value="SNRNA-ACTIVATING PROTEIN COMPLEX SUBUNIT 3"/>
    <property type="match status" value="1"/>
</dbReference>
<dbReference type="GO" id="GO:0001006">
    <property type="term" value="F:RNA polymerase III type 3 promoter sequence-specific DNA binding"/>
    <property type="evidence" value="ECO:0007669"/>
    <property type="project" value="TreeGrafter"/>
</dbReference>
<keyword evidence="8" id="KW-1185">Reference proteome</keyword>
<evidence type="ECO:0000256" key="2">
    <source>
        <dbReference type="ARBA" id="ARBA00010410"/>
    </source>
</evidence>
<dbReference type="InParanoid" id="A0A401GG05"/>
<dbReference type="Proteomes" id="UP000287166">
    <property type="component" value="Unassembled WGS sequence"/>
</dbReference>
<proteinExistence type="inferred from homology"/>
<dbReference type="AlphaFoldDB" id="A0A401GG05"/>
<dbReference type="Pfam" id="PF12251">
    <property type="entry name" value="SNAPC3"/>
    <property type="match status" value="1"/>
</dbReference>
<comment type="caution">
    <text evidence="7">The sequence shown here is derived from an EMBL/GenBank/DDBJ whole genome shotgun (WGS) entry which is preliminary data.</text>
</comment>
<dbReference type="GO" id="GO:0005634">
    <property type="term" value="C:nucleus"/>
    <property type="evidence" value="ECO:0007669"/>
    <property type="project" value="UniProtKB-SubCell"/>
</dbReference>
<dbReference type="GO" id="GO:0003681">
    <property type="term" value="F:bent DNA binding"/>
    <property type="evidence" value="ECO:0007669"/>
    <property type="project" value="TreeGrafter"/>
</dbReference>
<dbReference type="GO" id="GO:0001046">
    <property type="term" value="F:core promoter sequence-specific DNA binding"/>
    <property type="evidence" value="ECO:0007669"/>
    <property type="project" value="TreeGrafter"/>
</dbReference>
<dbReference type="GO" id="GO:0042795">
    <property type="term" value="P:snRNA transcription by RNA polymerase II"/>
    <property type="evidence" value="ECO:0007669"/>
    <property type="project" value="TreeGrafter"/>
</dbReference>
<name>A0A401GG05_9APHY</name>
<evidence type="ECO:0000313" key="7">
    <source>
        <dbReference type="EMBL" id="GBE81110.1"/>
    </source>
</evidence>
<reference evidence="7 8" key="1">
    <citation type="journal article" date="2018" name="Sci. Rep.">
        <title>Genome sequence of the cauliflower mushroom Sparassis crispa (Hanabiratake) and its association with beneficial usage.</title>
        <authorList>
            <person name="Kiyama R."/>
            <person name="Furutani Y."/>
            <person name="Kawaguchi K."/>
            <person name="Nakanishi T."/>
        </authorList>
    </citation>
    <scope>NUCLEOTIDE SEQUENCE [LARGE SCALE GENOMIC DNA]</scope>
</reference>
<keyword evidence="3" id="KW-0805">Transcription regulation</keyword>
<dbReference type="STRING" id="139825.A0A401GG05"/>
<dbReference type="InterPro" id="IPR022042">
    <property type="entry name" value="snRNA-activating_su3"/>
</dbReference>
<evidence type="ECO:0000256" key="4">
    <source>
        <dbReference type="ARBA" id="ARBA00023125"/>
    </source>
</evidence>
<dbReference type="RefSeq" id="XP_027612023.1">
    <property type="nucleotide sequence ID" value="XM_027756222.1"/>
</dbReference>
<keyword evidence="6" id="KW-0539">Nucleus</keyword>
<accession>A0A401GG05</accession>
<dbReference type="GeneID" id="38778027"/>
<evidence type="ECO:0000256" key="3">
    <source>
        <dbReference type="ARBA" id="ARBA00023015"/>
    </source>
</evidence>
<gene>
    <name evidence="7" type="ORF">SCP_0308350</name>
</gene>
<dbReference type="GO" id="GO:0019185">
    <property type="term" value="C:snRNA-activating protein complex"/>
    <property type="evidence" value="ECO:0007669"/>
    <property type="project" value="TreeGrafter"/>
</dbReference>
<evidence type="ECO:0000313" key="8">
    <source>
        <dbReference type="Proteomes" id="UP000287166"/>
    </source>
</evidence>
<comment type="similarity">
    <text evidence="2">Belongs to the SNAPC3/SRD2 family.</text>
</comment>
<keyword evidence="4" id="KW-0238">DNA-binding</keyword>
<evidence type="ECO:0000256" key="6">
    <source>
        <dbReference type="ARBA" id="ARBA00023242"/>
    </source>
</evidence>
<evidence type="ECO:0000256" key="1">
    <source>
        <dbReference type="ARBA" id="ARBA00004123"/>
    </source>
</evidence>
<evidence type="ECO:0000256" key="5">
    <source>
        <dbReference type="ARBA" id="ARBA00023163"/>
    </source>
</evidence>
<dbReference type="GO" id="GO:0000978">
    <property type="term" value="F:RNA polymerase II cis-regulatory region sequence-specific DNA binding"/>
    <property type="evidence" value="ECO:0007669"/>
    <property type="project" value="TreeGrafter"/>
</dbReference>
<evidence type="ECO:0008006" key="9">
    <source>
        <dbReference type="Google" id="ProtNLM"/>
    </source>
</evidence>
<dbReference type="EMBL" id="BFAD01000003">
    <property type="protein sequence ID" value="GBE81110.1"/>
    <property type="molecule type" value="Genomic_DNA"/>
</dbReference>
<comment type="subcellular location">
    <subcellularLocation>
        <location evidence="1">Nucleus</location>
    </subcellularLocation>
</comment>
<dbReference type="GO" id="GO:0042796">
    <property type="term" value="P:snRNA transcription by RNA polymerase III"/>
    <property type="evidence" value="ECO:0007669"/>
    <property type="project" value="TreeGrafter"/>
</dbReference>
<dbReference type="PANTHER" id="PTHR13421:SF16">
    <property type="entry name" value="SNRNA-ACTIVATING PROTEIN COMPLEX SUBUNIT 3"/>
    <property type="match status" value="1"/>
</dbReference>
<organism evidence="7 8">
    <name type="scientific">Sparassis crispa</name>
    <dbReference type="NCBI Taxonomy" id="139825"/>
    <lineage>
        <taxon>Eukaryota</taxon>
        <taxon>Fungi</taxon>
        <taxon>Dikarya</taxon>
        <taxon>Basidiomycota</taxon>
        <taxon>Agaricomycotina</taxon>
        <taxon>Agaricomycetes</taxon>
        <taxon>Polyporales</taxon>
        <taxon>Sparassidaceae</taxon>
        <taxon>Sparassis</taxon>
    </lineage>
</organism>